<evidence type="ECO:0000256" key="5">
    <source>
        <dbReference type="ARBA" id="ARBA00022725"/>
    </source>
</evidence>
<gene>
    <name evidence="11" type="ORF">BDFB_003632</name>
</gene>
<evidence type="ECO:0000256" key="7">
    <source>
        <dbReference type="ARBA" id="ARBA00023136"/>
    </source>
</evidence>
<dbReference type="PANTHER" id="PTHR21137">
    <property type="entry name" value="ODORANT RECEPTOR"/>
    <property type="match status" value="1"/>
</dbReference>
<dbReference type="GO" id="GO:0005549">
    <property type="term" value="F:odorant binding"/>
    <property type="evidence" value="ECO:0007669"/>
    <property type="project" value="InterPro"/>
</dbReference>
<keyword evidence="6 10" id="KW-1133">Transmembrane helix</keyword>
<keyword evidence="8" id="KW-0675">Receptor</keyword>
<keyword evidence="7 10" id="KW-0472">Membrane</keyword>
<feature type="transmembrane region" description="Helical" evidence="10">
    <location>
        <begin position="128"/>
        <end position="154"/>
    </location>
</feature>
<feature type="transmembrane region" description="Helical" evidence="10">
    <location>
        <begin position="174"/>
        <end position="196"/>
    </location>
</feature>
<evidence type="ECO:0000313" key="11">
    <source>
        <dbReference type="EMBL" id="RZC37324.1"/>
    </source>
</evidence>
<dbReference type="OrthoDB" id="6597368at2759"/>
<feature type="transmembrane region" description="Helical" evidence="10">
    <location>
        <begin position="35"/>
        <end position="54"/>
    </location>
</feature>
<evidence type="ECO:0000256" key="3">
    <source>
        <dbReference type="ARBA" id="ARBA00022606"/>
    </source>
</evidence>
<sequence>KMGKFDWKATIKLNILGLKLIGLWPESDEGYKMEYYTLFAVTFNIIVFSSHVLFQTMTVFMTNSNINALVEGLYLSLEEILALLKFYTLVKNMKMLKQLFIVLNDDEFQPKNFKQVILVQQGQKTWKIIYNTFVSAAILAISTYALFPIVNGSYKEYKLPFRIWYPFNIKRSPVYQIIYIHQIMGIYAAGSVTLNVDMLLSALLMYTGAQCDLLCDDLKNLSHVTTGEYEKKLIDAVKHYKKILREKCNKFVNFILLVQFFTSTASAALAMFQLALCGTSDAEFYSAILAFFGIIEQTFNYCWFGNEVEIKSSQIPHSVYESNWIEESLEAKKCLMILVTRSMRPIKISSFNLFYLSVDTFMKILKSAWSYFTVLRQLNATE</sequence>
<dbReference type="EMBL" id="QDEB01053680">
    <property type="protein sequence ID" value="RZC37324.1"/>
    <property type="molecule type" value="Genomic_DNA"/>
</dbReference>
<dbReference type="GO" id="GO:0007165">
    <property type="term" value="P:signal transduction"/>
    <property type="evidence" value="ECO:0007669"/>
    <property type="project" value="UniProtKB-KW"/>
</dbReference>
<reference evidence="11 12" key="1">
    <citation type="submission" date="2017-03" db="EMBL/GenBank/DDBJ databases">
        <title>Genome of the blue death feigning beetle - Asbolus verrucosus.</title>
        <authorList>
            <person name="Rider S.D."/>
        </authorList>
    </citation>
    <scope>NUCLEOTIDE SEQUENCE [LARGE SCALE GENOMIC DNA]</scope>
    <source>
        <strain evidence="11">Butters</strain>
        <tissue evidence="11">Head and leg muscle</tissue>
    </source>
</reference>
<comment type="caution">
    <text evidence="11">The sequence shown here is derived from an EMBL/GenBank/DDBJ whole genome shotgun (WGS) entry which is preliminary data.</text>
</comment>
<evidence type="ECO:0000256" key="6">
    <source>
        <dbReference type="ARBA" id="ARBA00022989"/>
    </source>
</evidence>
<evidence type="ECO:0000256" key="4">
    <source>
        <dbReference type="ARBA" id="ARBA00022692"/>
    </source>
</evidence>
<feature type="non-terminal residue" evidence="11">
    <location>
        <position position="1"/>
    </location>
</feature>
<evidence type="ECO:0000256" key="10">
    <source>
        <dbReference type="SAM" id="Phobius"/>
    </source>
</evidence>
<dbReference type="PANTHER" id="PTHR21137:SF35">
    <property type="entry name" value="ODORANT RECEPTOR 19A-RELATED"/>
    <property type="match status" value="1"/>
</dbReference>
<keyword evidence="2" id="KW-1003">Cell membrane</keyword>
<keyword evidence="5" id="KW-0552">Olfaction</keyword>
<evidence type="ECO:0000256" key="8">
    <source>
        <dbReference type="ARBA" id="ARBA00023170"/>
    </source>
</evidence>
<dbReference type="GO" id="GO:0005886">
    <property type="term" value="C:plasma membrane"/>
    <property type="evidence" value="ECO:0007669"/>
    <property type="project" value="UniProtKB-SubCell"/>
</dbReference>
<feature type="transmembrane region" description="Helical" evidence="10">
    <location>
        <begin position="251"/>
        <end position="272"/>
    </location>
</feature>
<evidence type="ECO:0000256" key="9">
    <source>
        <dbReference type="ARBA" id="ARBA00023224"/>
    </source>
</evidence>
<keyword evidence="4 10" id="KW-0812">Transmembrane</keyword>
<name>A0A482VX17_ASBVE</name>
<comment type="subcellular location">
    <subcellularLocation>
        <location evidence="1">Cell membrane</location>
        <topology evidence="1">Multi-pass membrane protein</topology>
    </subcellularLocation>
</comment>
<evidence type="ECO:0000256" key="1">
    <source>
        <dbReference type="ARBA" id="ARBA00004651"/>
    </source>
</evidence>
<feature type="transmembrane region" description="Helical" evidence="10">
    <location>
        <begin position="284"/>
        <end position="304"/>
    </location>
</feature>
<dbReference type="Pfam" id="PF02949">
    <property type="entry name" value="7tm_6"/>
    <property type="match status" value="1"/>
</dbReference>
<dbReference type="AlphaFoldDB" id="A0A482VX17"/>
<evidence type="ECO:0000313" key="12">
    <source>
        <dbReference type="Proteomes" id="UP000292052"/>
    </source>
</evidence>
<accession>A0A482VX17</accession>
<dbReference type="InterPro" id="IPR004117">
    <property type="entry name" value="7tm6_olfct_rcpt"/>
</dbReference>
<keyword evidence="12" id="KW-1185">Reference proteome</keyword>
<protein>
    <submittedName>
        <fullName evidence="11">7tm 6 domain containing protein</fullName>
    </submittedName>
</protein>
<feature type="transmembrane region" description="Helical" evidence="10">
    <location>
        <begin position="66"/>
        <end position="87"/>
    </location>
</feature>
<dbReference type="GO" id="GO:0004984">
    <property type="term" value="F:olfactory receptor activity"/>
    <property type="evidence" value="ECO:0007669"/>
    <property type="project" value="InterPro"/>
</dbReference>
<proteinExistence type="predicted"/>
<organism evidence="11 12">
    <name type="scientific">Asbolus verrucosus</name>
    <name type="common">Desert ironclad beetle</name>
    <dbReference type="NCBI Taxonomy" id="1661398"/>
    <lineage>
        <taxon>Eukaryota</taxon>
        <taxon>Metazoa</taxon>
        <taxon>Ecdysozoa</taxon>
        <taxon>Arthropoda</taxon>
        <taxon>Hexapoda</taxon>
        <taxon>Insecta</taxon>
        <taxon>Pterygota</taxon>
        <taxon>Neoptera</taxon>
        <taxon>Endopterygota</taxon>
        <taxon>Coleoptera</taxon>
        <taxon>Polyphaga</taxon>
        <taxon>Cucujiformia</taxon>
        <taxon>Tenebrionidae</taxon>
        <taxon>Pimeliinae</taxon>
        <taxon>Asbolus</taxon>
    </lineage>
</organism>
<evidence type="ECO:0000256" key="2">
    <source>
        <dbReference type="ARBA" id="ARBA00022475"/>
    </source>
</evidence>
<keyword evidence="9" id="KW-0807">Transducer</keyword>
<dbReference type="Proteomes" id="UP000292052">
    <property type="component" value="Unassembled WGS sequence"/>
</dbReference>
<keyword evidence="3" id="KW-0716">Sensory transduction</keyword>